<evidence type="ECO:0000313" key="5">
    <source>
        <dbReference type="EMBL" id="MBB6014721.1"/>
    </source>
</evidence>
<dbReference type="PANTHER" id="PTHR18968">
    <property type="entry name" value="THIAMINE PYROPHOSPHATE ENZYMES"/>
    <property type="match status" value="1"/>
</dbReference>
<gene>
    <name evidence="5" type="ORF">HNR59_004117</name>
</gene>
<comment type="caution">
    <text evidence="5">The sequence shown here is derived from an EMBL/GenBank/DDBJ whole genome shotgun (WGS) entry which is preliminary data.</text>
</comment>
<dbReference type="CDD" id="cd07035">
    <property type="entry name" value="TPP_PYR_POX_like"/>
    <property type="match status" value="1"/>
</dbReference>
<keyword evidence="5" id="KW-0808">Transferase</keyword>
<evidence type="ECO:0000259" key="4">
    <source>
        <dbReference type="Pfam" id="PF02776"/>
    </source>
</evidence>
<dbReference type="Proteomes" id="UP000533306">
    <property type="component" value="Unassembled WGS sequence"/>
</dbReference>
<evidence type="ECO:0000313" key="6">
    <source>
        <dbReference type="Proteomes" id="UP000533306"/>
    </source>
</evidence>
<dbReference type="AlphaFoldDB" id="A0A7W9S5Z8"/>
<dbReference type="InterPro" id="IPR029061">
    <property type="entry name" value="THDP-binding"/>
</dbReference>
<dbReference type="GO" id="GO:0003984">
    <property type="term" value="F:acetolactate synthase activity"/>
    <property type="evidence" value="ECO:0007669"/>
    <property type="project" value="UniProtKB-EC"/>
</dbReference>
<organism evidence="5 6">
    <name type="scientific">Aquamicrobium lusatiense</name>
    <dbReference type="NCBI Taxonomy" id="89772"/>
    <lineage>
        <taxon>Bacteria</taxon>
        <taxon>Pseudomonadati</taxon>
        <taxon>Pseudomonadota</taxon>
        <taxon>Alphaproteobacteria</taxon>
        <taxon>Hyphomicrobiales</taxon>
        <taxon>Phyllobacteriaceae</taxon>
        <taxon>Aquamicrobium</taxon>
    </lineage>
</organism>
<dbReference type="CDD" id="cd02002">
    <property type="entry name" value="TPP_BFDC"/>
    <property type="match status" value="1"/>
</dbReference>
<dbReference type="GO" id="GO:0030976">
    <property type="term" value="F:thiamine pyrophosphate binding"/>
    <property type="evidence" value="ECO:0007669"/>
    <property type="project" value="InterPro"/>
</dbReference>
<comment type="similarity">
    <text evidence="1">Belongs to the TPP enzyme family.</text>
</comment>
<dbReference type="InterPro" id="IPR012001">
    <property type="entry name" value="Thiamin_PyroP_enz_TPP-bd_dom"/>
</dbReference>
<evidence type="ECO:0000256" key="2">
    <source>
        <dbReference type="ARBA" id="ARBA00023052"/>
    </source>
</evidence>
<dbReference type="Pfam" id="PF02775">
    <property type="entry name" value="TPP_enzyme_C"/>
    <property type="match status" value="1"/>
</dbReference>
<dbReference type="NCBIfam" id="NF005760">
    <property type="entry name" value="PRK07586.1"/>
    <property type="match status" value="1"/>
</dbReference>
<feature type="domain" description="Thiamine pyrophosphate enzyme N-terminal TPP-binding" evidence="4">
    <location>
        <begin position="4"/>
        <end position="108"/>
    </location>
</feature>
<dbReference type="RefSeq" id="WP_183833109.1">
    <property type="nucleotide sequence ID" value="NZ_JACHEU010000009.1"/>
</dbReference>
<dbReference type="EC" id="2.2.1.6" evidence="5"/>
<dbReference type="Pfam" id="PF02776">
    <property type="entry name" value="TPP_enzyme_N"/>
    <property type="match status" value="1"/>
</dbReference>
<keyword evidence="6" id="KW-1185">Reference proteome</keyword>
<accession>A0A7W9S5Z8</accession>
<dbReference type="SUPFAM" id="SSF52518">
    <property type="entry name" value="Thiamin diphosphate-binding fold (THDP-binding)"/>
    <property type="match status" value="2"/>
</dbReference>
<name>A0A7W9S5Z8_9HYPH</name>
<sequence length="522" mass="55011">MSRTGADRLCEALLKLGVDTCFSNPGTSEMHFVAALDRRPEMRYVPGLFEGVVTGAADGYGRMTDRPAATLLHLGPGLANGLANLHNARRAATPVINIVGEHSTEHLPLDAPLTSDIESLARPMSSFVRRMERAEHIEADVAAAWSAAMTGVVSTLILPADLSWAESKAPADVEIPAVPTPSSVDEDLLSRVVAALKDRGGKVGFVLSGLALREAALADAGRIAAQTGARFFAQGSNGRMERGRGRVAIEKLSYQAAPGRAQLAGLEIIVLIGAAEPVTFFGYPTGSGRLAPCEAAIIDLAGPQHDLAAILARIADLAGARSLPPQPLASMAAPAVPDSSSVDRLTVRAINHAIADRLPENAIVCDEVISSAGFYDLSHEAAPHDYLQLTGGAIGIGIPLATGAAIACPDRKIVALQADGSGMYTLQGLWTQAREGLDVVTIIFANHSYAILHGEMRKLGVEEARRNVGRMLDLDAPRLDWVRLAAGMGVPAGRATTVSRFWHLLDDALRQRGPYLIEASLA</sequence>
<dbReference type="InterPro" id="IPR045229">
    <property type="entry name" value="TPP_enz"/>
</dbReference>
<evidence type="ECO:0000259" key="3">
    <source>
        <dbReference type="Pfam" id="PF02775"/>
    </source>
</evidence>
<dbReference type="PANTHER" id="PTHR18968:SF86">
    <property type="entry name" value="ACETOLACTATE SYNTHASE LARGE SUBUNIT ILVX-RELATED"/>
    <property type="match status" value="1"/>
</dbReference>
<evidence type="ECO:0000256" key="1">
    <source>
        <dbReference type="ARBA" id="ARBA00007812"/>
    </source>
</evidence>
<dbReference type="Gene3D" id="3.40.50.970">
    <property type="match status" value="2"/>
</dbReference>
<dbReference type="EMBL" id="JACHEU010000009">
    <property type="protein sequence ID" value="MBB6014721.1"/>
    <property type="molecule type" value="Genomic_DNA"/>
</dbReference>
<dbReference type="GO" id="GO:0044281">
    <property type="term" value="P:small molecule metabolic process"/>
    <property type="evidence" value="ECO:0007669"/>
    <property type="project" value="UniProtKB-ARBA"/>
</dbReference>
<feature type="domain" description="Thiamine pyrophosphate enzyme TPP-binding" evidence="3">
    <location>
        <begin position="386"/>
        <end position="518"/>
    </location>
</feature>
<protein>
    <submittedName>
        <fullName evidence="5">Acetolactate synthase-1/2/3 large subunit</fullName>
        <ecNumber evidence="5">2.2.1.6</ecNumber>
    </submittedName>
</protein>
<dbReference type="GO" id="GO:0050660">
    <property type="term" value="F:flavin adenine dinucleotide binding"/>
    <property type="evidence" value="ECO:0007669"/>
    <property type="project" value="TreeGrafter"/>
</dbReference>
<reference evidence="5 6" key="1">
    <citation type="submission" date="2020-08" db="EMBL/GenBank/DDBJ databases">
        <title>Genomic Encyclopedia of Type Strains, Phase IV (KMG-IV): sequencing the most valuable type-strain genomes for metagenomic binning, comparative biology and taxonomic classification.</title>
        <authorList>
            <person name="Goeker M."/>
        </authorList>
    </citation>
    <scope>NUCLEOTIDE SEQUENCE [LARGE SCALE GENOMIC DNA]</scope>
    <source>
        <strain evidence="5 6">DSM 11099</strain>
    </source>
</reference>
<keyword evidence="2" id="KW-0786">Thiamine pyrophosphate</keyword>
<proteinExistence type="inferred from homology"/>
<dbReference type="InterPro" id="IPR011766">
    <property type="entry name" value="TPP_enzyme_TPP-bd"/>
</dbReference>